<dbReference type="Proteomes" id="UP001187682">
    <property type="component" value="Unassembled WGS sequence"/>
</dbReference>
<dbReference type="PANTHER" id="PTHR43861:SF1">
    <property type="entry name" value="TRANS-ACONITATE 2-METHYLTRANSFERASE"/>
    <property type="match status" value="1"/>
</dbReference>
<dbReference type="Pfam" id="PF13489">
    <property type="entry name" value="Methyltransf_23"/>
    <property type="match status" value="1"/>
</dbReference>
<accession>A0AAE8SRU8</accession>
<dbReference type="PANTHER" id="PTHR43861">
    <property type="entry name" value="TRANS-ACONITATE 2-METHYLTRANSFERASE-RELATED"/>
    <property type="match status" value="1"/>
</dbReference>
<keyword evidence="2" id="KW-1185">Reference proteome</keyword>
<dbReference type="EMBL" id="ONZQ02000002">
    <property type="protein sequence ID" value="SPN98630.1"/>
    <property type="molecule type" value="Genomic_DNA"/>
</dbReference>
<reference evidence="1" key="1">
    <citation type="submission" date="2018-03" db="EMBL/GenBank/DDBJ databases">
        <authorList>
            <person name="Guldener U."/>
        </authorList>
    </citation>
    <scope>NUCLEOTIDE SEQUENCE</scope>
</reference>
<name>A0AAE8SRU8_9PEZI</name>
<sequence>MGFGSGARFWSKKLKPNSKSSISDEASYQHTIDRTATFLKPTDNVLELGCGTGTSALRLAPGVQSYLGTDTSPEVIKAATDKIEAADAPSSLSFRTATVEVLAGEPARFTAILGFNYLHQVPDIPGTLREIHLLLGNGGLLIIKTPYPKEKNILLRIVRPVIQLVNKSQRLSILPEIALSDQIRAAGFDIFETEKHGSKGKDLSSFIVARKK</sequence>
<dbReference type="Gene3D" id="3.40.50.150">
    <property type="entry name" value="Vaccinia Virus protein VP39"/>
    <property type="match status" value="1"/>
</dbReference>
<dbReference type="AlphaFoldDB" id="A0AAE8SRU8"/>
<proteinExistence type="predicted"/>
<protein>
    <submittedName>
        <fullName evidence="1">Uncharacterized protein</fullName>
    </submittedName>
</protein>
<evidence type="ECO:0000313" key="2">
    <source>
        <dbReference type="Proteomes" id="UP001187682"/>
    </source>
</evidence>
<comment type="caution">
    <text evidence="1">The sequence shown here is derived from an EMBL/GenBank/DDBJ whole genome shotgun (WGS) entry which is preliminary data.</text>
</comment>
<dbReference type="SUPFAM" id="SSF53335">
    <property type="entry name" value="S-adenosyl-L-methionine-dependent methyltransferases"/>
    <property type="match status" value="1"/>
</dbReference>
<dbReference type="CDD" id="cd02440">
    <property type="entry name" value="AdoMet_MTases"/>
    <property type="match status" value="1"/>
</dbReference>
<organism evidence="1 2">
    <name type="scientific">Cephalotrichum gorgonifer</name>
    <dbReference type="NCBI Taxonomy" id="2041049"/>
    <lineage>
        <taxon>Eukaryota</taxon>
        <taxon>Fungi</taxon>
        <taxon>Dikarya</taxon>
        <taxon>Ascomycota</taxon>
        <taxon>Pezizomycotina</taxon>
        <taxon>Sordariomycetes</taxon>
        <taxon>Hypocreomycetidae</taxon>
        <taxon>Microascales</taxon>
        <taxon>Microascaceae</taxon>
        <taxon>Cephalotrichum</taxon>
    </lineage>
</organism>
<evidence type="ECO:0000313" key="1">
    <source>
        <dbReference type="EMBL" id="SPN98630.1"/>
    </source>
</evidence>
<dbReference type="InterPro" id="IPR029063">
    <property type="entry name" value="SAM-dependent_MTases_sf"/>
</dbReference>
<gene>
    <name evidence="1" type="ORF">DNG_01675</name>
</gene>